<feature type="compositionally biased region" description="Low complexity" evidence="12">
    <location>
        <begin position="2405"/>
        <end position="2421"/>
    </location>
</feature>
<dbReference type="InterPro" id="IPR004273">
    <property type="entry name" value="Dynein_heavy_D6_P-loop"/>
</dbReference>
<dbReference type="InterPro" id="IPR024317">
    <property type="entry name" value="Dynein_heavy_chain_D4_dom"/>
</dbReference>
<feature type="domain" description="Dynein heavy chain hydrolytic ATP-binding dynein motor region" evidence="15">
    <location>
        <begin position="2029"/>
        <end position="2128"/>
    </location>
</feature>
<dbReference type="GeneID" id="6751451"/>
<evidence type="ECO:0000259" key="15">
    <source>
        <dbReference type="Pfam" id="PF12774"/>
    </source>
</evidence>
<feature type="region of interest" description="Disordered" evidence="12">
    <location>
        <begin position="2148"/>
        <end position="2170"/>
    </location>
</feature>
<feature type="compositionally biased region" description="Polar residues" evidence="12">
    <location>
        <begin position="102"/>
        <end position="132"/>
    </location>
</feature>
<dbReference type="InterPro" id="IPR041658">
    <property type="entry name" value="AAA_lid_11"/>
</dbReference>
<dbReference type="Pfam" id="PF12774">
    <property type="entry name" value="AAA_6"/>
    <property type="match status" value="3"/>
</dbReference>
<evidence type="ECO:0000256" key="8">
    <source>
        <dbReference type="ARBA" id="ARBA00023054"/>
    </source>
</evidence>
<dbReference type="GO" id="GO:0005874">
    <property type="term" value="C:microtubule"/>
    <property type="evidence" value="ECO:0007669"/>
    <property type="project" value="UniProtKB-KW"/>
</dbReference>
<dbReference type="KEGG" id="tad:TRIADDRAFT_54030"/>
<dbReference type="InterPro" id="IPR035706">
    <property type="entry name" value="AAA_9"/>
</dbReference>
<dbReference type="Pfam" id="PF17852">
    <property type="entry name" value="Dynein_AAA_lid"/>
    <property type="match status" value="1"/>
</dbReference>
<dbReference type="Pfam" id="PF08393">
    <property type="entry name" value="DHC_N2"/>
    <property type="match status" value="1"/>
</dbReference>
<dbReference type="eggNOG" id="KOG3595">
    <property type="taxonomic scope" value="Eukaryota"/>
</dbReference>
<evidence type="ECO:0000256" key="11">
    <source>
        <dbReference type="SAM" id="Coils"/>
    </source>
</evidence>
<feature type="region of interest" description="Disordered" evidence="12">
    <location>
        <begin position="1978"/>
        <end position="2016"/>
    </location>
</feature>
<comment type="subcellular location">
    <subcellularLocation>
        <location evidence="1">Cytoplasm</location>
        <location evidence="1">Cytoskeleton</location>
    </subcellularLocation>
</comment>
<dbReference type="EMBL" id="DS985243">
    <property type="protein sequence ID" value="EDV26240.1"/>
    <property type="molecule type" value="Genomic_DNA"/>
</dbReference>
<feature type="coiled-coil region" evidence="11">
    <location>
        <begin position="3501"/>
        <end position="3538"/>
    </location>
</feature>
<feature type="coiled-coil region" evidence="11">
    <location>
        <begin position="3955"/>
        <end position="3982"/>
    </location>
</feature>
<dbReference type="GO" id="GO:0036156">
    <property type="term" value="C:inner dynein arm"/>
    <property type="evidence" value="ECO:0000318"/>
    <property type="project" value="GO_Central"/>
</dbReference>
<dbReference type="Gene3D" id="3.20.180.20">
    <property type="entry name" value="Dynein heavy chain, N-terminal domain 2"/>
    <property type="match status" value="1"/>
</dbReference>
<feature type="domain" description="Dynein heavy chain AAA module D4" evidence="17">
    <location>
        <begin position="2971"/>
        <end position="3184"/>
    </location>
</feature>
<dbReference type="InterPro" id="IPR042219">
    <property type="entry name" value="AAA_lid_11_sf"/>
</dbReference>
<dbReference type="GO" id="GO:0060294">
    <property type="term" value="P:cilium movement involved in cell motility"/>
    <property type="evidence" value="ECO:0000318"/>
    <property type="project" value="GO_Central"/>
</dbReference>
<dbReference type="InterPro" id="IPR043157">
    <property type="entry name" value="Dynein_AAA1S"/>
</dbReference>
<gene>
    <name evidence="21" type="ORF">TRIADDRAFT_54030</name>
</gene>
<sequence length="4503" mass="516300">METSKSPIEHSTALKFISDYKKAVDDETVDSFQYNASALIDLAKDKQELFEEDIAIIREHLTRLFVTVLGEESNEWQWSRLYEVLESLQPWSSSIISHQSKDTTSNNKITSAVNGSKQAENVTENASKSPRLNKQIPARNPLKEEDNPYVLKIRDNQSYVPDDELKFRDINESLPVVLQEISQRESAWPNPVGATIAAMKLNLPDHVKETGEKPDSIDRGSKDNLISISISPRTKKILKDSRAEELKINTEIKTGWDILKLFAAGRHTGRLQFAYLNFDDSTKDFRPYDLVAVPKNKINPEHFVMSCYGVLHVYPDQSAESLTLDEWQKEATIFNAITKIFFFRNFLLRKLFLRWRRNSKYSQFYKTRQIISRDLLLNNNSFYSAISQISRYSQKIMDKTFESSLDRLKHYEALCKKKQPITKESLYIMKQKADKRQQDLEDAKNEVRRLSHLASLIDYLTIESLVKMSRANITKFVTKTLSDESTRRDALFKADLVFNSEDQLMLQPFQRHFRKIIASMLNDIPSILCEMIKTSQSPDEPLVLQTLTNSSSFMQSPLPRISSVMNQAQDTTEVNDLEESQNQQNTNAKRGVAFAPTPSNQGKEFMRLPTPTKSPSIQFSDSKRDLSTREEYVVKPNYNIEVQGHSIIAQHTPLSKRNLEEKLHLDILIQEYNQKQSLLVEEDLTDIDQFCAKYEWLCEIHAFVRQWGNDQMNELNKVNPQVFKEQFQIISQWIERVQEVPDSFITSNKLFNIHCKGIEYALLPRLKQIFKNLDNLISEKYHTLAVGFIRGIDSLTTEMYERKFDIEKFAKFVHRVSQTNESQNQLEDDLNNIKFYYEVIRKHCHQPTTEESHLLSKLNSCWRIFSVSLLDAVEFVDSEKPIMIEGLEEKIKALAADAEDIGKDATSGIFLDPDQSPSHALTLMRDLRNEFQDIRTSLLNLSKWRESITGRPYDFSRLTAILKNIDIRQEMWKYIEVSEGRIRDWMNTSFYKLDVTKLIHKVNEWKNASVQLRNQLPIGDRVLDYWKKSLVDIERHTPFLAKLSTKSLKARHWKDIFIGIGQPYDSTWLFTTKELLSFDLELHTSLINSVVARADAEFALEGSFQQICKVWEDKKLQLTKHIPIVQVSNVNQTPMSTDSNVNEIAKQDSRMDDDALVLMGVEELKVQLEDHQITLRGMLVSSHLADLRYQVEAWSTMLQQLNEIIDSWSNCQQKWLLLYNVFQRKRIKTDLSKQYQEFEKINSGYKDFLRSVVENPKVLNLVNRRRSQKAHKDVHGENLLQLLFNYSDTQDQIIKHLYFLLEEARNEFPRFYFISNHQLLDIMSYADNPSALAQFVNHCFPGILSLKLILPEQTISVMRNTTNEINAAFNAHLLQVSALEGNLDEVVELTTRIKAESQPHKWFAAVETGMKESLAIILQDCLHSRLDGMKAPDDISSLNKLHYVIESKLTGQLQYWRYGDNIISYFMRYPSQCIELVEAIVWAQCVLLTCSRVTPVRFTDIKEWLMSNINFLVDNLNTGIKYRVAEHAQKRIALLITSLITRAVYHRDVMDRLNESASYSPRSFEWQSTLRYDIKYMKESISPKQRYKFANQSELSQMFNLMHIDCNLNIVGRQIQYGYEYSGPYSRLVLTPLTERCFIAMASAISNYQCGAITGSAVFGKAETIRELGLSTAHHSVIFSCSSFMDISNFSNLLTGVLKSGSWLNLLRVDLLPTNVLSVLSHYLNQLRDGLKCLDLSQSSQYSQRGKTVYQLDYDFNEGLEEILIPIYSRRNSINTLHSFISKKEDSSHHQRSTPLLHQLQRRNSTGSLSGSIQTAHRPMKKQHSNFEYHFQHRSANDMKRSAIDYLKTTCNSTPPKVLPLGSICFQQQLIQANPHLGCFVTMEAHQILGSRLPDNFRKLLRPMCIIQPDIRPITEVLLLCGGFNQITYLSSKIEKLWKMAEIQLTSSLSLKLLREILNCSRQKLEEIKIQQLIQSDLDQSSPTNPDNIKYSSPAPSETLTTRSASPISSTLNRSPVMSDQESNISIIMEESAIVYGIQTIAKAQLLINDNIIIKRLAEDIFPVHRKIENIENLSADDSTLITAVKEQLKLEYLEPTPTTINKIISLNMSIKNHLGVILFGPSGSGKSTSYEMLSRVLNVLHTEQLYQQSPSSRPVTKGGSKTNYIGQDNEPTKAINSEELTTVSTGPQPTFPRVETIITYVKSLSNKQLFGSTDSKDGWQDGLVSKLFRDAAQSQRQQATQRSHSSVSKWFIFDGVMDTSWTELFIKLLDRSTITLPSSEKITLPSSCSLLFELCDLTDASPSIVTRCSLVHNGSDGVSWKHLISKWRQNSIGNWHISDHDMDLLASLIENIMEPAIEFFRSHRSKTMNDFHSVGVVEGIHEIHSLLTILSALFDRYMSREGLSTADSTTTDSTKSFSRDIGSSRQSTPSSPLRTRYSGSSLAVVNLLAYAYIWSLGGNLNEELHQQFDLLVRKCLSSYGIQLPKMGLVFDYLYDKRTSQLVQWESVYSSSQRMIPSSYFTTCNLEKYFHLLEILVANGSSVMLVGESGVGKGSMIQNRIQSRHSYTKITITPNLQVDELLDTINNKLNSFERFQIGRQNNPQQTGSRKLLFYLDDLSTAYNDPTANAQPICEILRQVISIGGTFHRHRLNFRNMRHIHFIITATDPYTAGMGGGVSRYCISSRFLRLFPVIRLRNSSHEQLTDLFNTSINCWLEQIVPHPLACSNELSNALATATVELYTKIKANLKPTPLHPQYVFTLHNLHRVLSRMFSVSVNPRSVRRRSFVQFTNNDKTTDRKALSSVSQDPNLPVIRTTIRLWCHEVSREFSDRLTNENDQHLYEEELRQIVIKHFCSRRSPTTNLPSKATSNSLTIPKTPVKKPMLLTVNLPEASSTPNLSNDPLIQREALFSSREKLRDIVFTKYFMPNSDGRFNRGDFNRYYTECSLGEFRIGLEQCLATYNEETSTHRIEFAFFPEAVEHIRHAVNALSIPGSHCLMIGVPGSGKSTIVKLATFAANCEVLKIDSSMIDQEISDTIKIACLSAGMYEKRTVLLVSDTLPEKWMYYISCSLMTDGIIPGLITPSELMNIWSQKATGIGTRRIDNPDVVYDQFTNLVRKHLHVIVSLTYRGGAEGDFSYAERSLLTMLNKFPQMLINSSCVDIYKPLSIASLQIFAQEWLENNFIPLIDTNVDHDYDLVSRLDKISNAIARIFAISRDTAIQLSIKDSSYDEMFTLDTYNEYLVLIRTIACDILDKEKEITKIYESGLKKLNEVECEVEMIENRLSQLKPVLQQNQRISQQWQAAVVQEKEDYVKARDECRDTEKEIVRIGDIIRELKEDAHTELNKVLPLFETALKALKSLKPQDVDELRTYRDPPDAVVHVMNAICVLFDRERSWFESKRLLYRENFFLDLELYDKDNLSDSKHKELRRFYNNPQMKPEVVGQSSAAACSLCRWIRALYEYSTVYRKLTPRRQFLQEESKRLIKVETLLGDRRLTCEGIRRKLESKLQSHKDCIRQVKETEKRIQESNDRIDSATTLIESLRLHTGDWKKKVADSKENINSCFGDALVAAACVCFHGPFSMETRLQLQQLWIDACQSGDQNAATTENNSLQGSIPVRKNFNLVEILSSEEEQYIWKRNGLPTESIDINNALILRTASDHRFRSWPLVIDPDDISLEWVKALMSSETKLGQYAKRRLMMNPMLNYKLNDIVHDMTFTSSTTTSPDISEDKIIDLPSFGSMHGIFKPRTLTVSSGMNTSPSLIGVSSVLPEQIETSMMIQSQERSVMVINIDSDGIQERVLEAVQNGYVLMIRHFERVVNDDSLISLIQRNIVFDQYDHNKMKMRIAGELIDFNPNFRLVLISSFPLAVIRSSLSVLPFANLAIYNIAASDQGMLTELFNMTISLERPEYNGQLRSLDADVHHHRQQLDVEMGRILKKVSNYENLILDDETLVEELQKTRQNYDLYQERLQEALKQRNNLIDRQQAFLPVATRGAILYKIMSNMISLSSLYHFRLGWFLDTFTSAISECKDSKIIGGSPDARAAELCNFLTLSICKRLSWSLLKKHSFLCISMVTISILRQQSINQQITNEEYVLFANGPKTQLSLRNSSEFTINVDIPAWISRESNPSLISTTPGYPTLSLSFFQKALLLRLVRPELTTKILEELILYTLGTAYSVMPPYNLDELVKSSKVHTPILCFTENQHAEDDNKNMDNTALSIDALKEIMSCGARFSMNGRIVHLSLGEPDCISEAIRIIKLALRTGWWVVLQNCHLVQYWSTALKNLIQRIIYSKYSPQKWNIHQDFRLWFTTSINRGYEMPALFSQHSIKVAIEQSVKLQDILFTSYHQSVNFLKVGLQRQHYKPLQAHAKSDFLWLLCFIHTILLKRQTFGRFASIHNYQWSQEDLLAAIDAVVCCINDDIASLTSLITSVFYGGAVISEFDLNTTRSVITLAIKDLLPLVKDRPFLSYQMSNKDWKDVLSHLDQLVYIGLSEKVDEAVSANFGM</sequence>
<dbReference type="SUPFAM" id="SSF52540">
    <property type="entry name" value="P-loop containing nucleoside triphosphate hydrolases"/>
    <property type="match status" value="2"/>
</dbReference>
<dbReference type="Gene3D" id="3.40.50.300">
    <property type="entry name" value="P-loop containing nucleotide triphosphate hydrolases"/>
    <property type="match status" value="6"/>
</dbReference>
<dbReference type="Proteomes" id="UP000009022">
    <property type="component" value="Unassembled WGS sequence"/>
</dbReference>
<dbReference type="Gene3D" id="1.20.920.30">
    <property type="match status" value="1"/>
</dbReference>
<dbReference type="Gene3D" id="1.10.8.720">
    <property type="entry name" value="Region D6 of dynein motor"/>
    <property type="match status" value="1"/>
</dbReference>
<keyword evidence="3" id="KW-0963">Cytoplasm</keyword>
<dbReference type="Pfam" id="PF03028">
    <property type="entry name" value="Dynein_heavy"/>
    <property type="match status" value="1"/>
</dbReference>
<evidence type="ECO:0000256" key="12">
    <source>
        <dbReference type="SAM" id="MobiDB-lite"/>
    </source>
</evidence>
<keyword evidence="9" id="KW-0505">Motor protein</keyword>
<feature type="compositionally biased region" description="Polar residues" evidence="12">
    <location>
        <begin position="611"/>
        <end position="620"/>
    </location>
</feature>
<dbReference type="Gene3D" id="1.20.140.100">
    <property type="entry name" value="Dynein heavy chain, N-terminal domain 2"/>
    <property type="match status" value="1"/>
</dbReference>
<dbReference type="Pfam" id="PF12777">
    <property type="entry name" value="MT"/>
    <property type="match status" value="1"/>
</dbReference>
<dbReference type="PANTHER" id="PTHR10676">
    <property type="entry name" value="DYNEIN HEAVY CHAIN FAMILY PROTEIN"/>
    <property type="match status" value="1"/>
</dbReference>
<dbReference type="InterPro" id="IPR013602">
    <property type="entry name" value="Dynein_heavy_linker"/>
</dbReference>
<dbReference type="InParanoid" id="B3RQX1"/>
<feature type="coiled-coil region" evidence="11">
    <location>
        <begin position="3263"/>
        <end position="3325"/>
    </location>
</feature>
<feature type="domain" description="Dynein heavy chain AAA 5 extension" evidence="19">
    <location>
        <begin position="2445"/>
        <end position="2506"/>
    </location>
</feature>
<evidence type="ECO:0000256" key="10">
    <source>
        <dbReference type="ARBA" id="ARBA00023212"/>
    </source>
</evidence>
<dbReference type="Pfam" id="PF18198">
    <property type="entry name" value="AAA_lid_11"/>
    <property type="match status" value="1"/>
</dbReference>
<feature type="domain" description="Dynein heavy chain linker" evidence="14">
    <location>
        <begin position="959"/>
        <end position="1421"/>
    </location>
</feature>
<evidence type="ECO:0000259" key="20">
    <source>
        <dbReference type="Pfam" id="PF18198"/>
    </source>
</evidence>
<dbReference type="GO" id="GO:0045505">
    <property type="term" value="F:dynein intermediate chain binding"/>
    <property type="evidence" value="ECO:0000318"/>
    <property type="project" value="GO_Central"/>
</dbReference>
<dbReference type="InterPro" id="IPR042228">
    <property type="entry name" value="Dynein_linker_3"/>
</dbReference>
<dbReference type="Gene3D" id="1.10.287.2620">
    <property type="match status" value="1"/>
</dbReference>
<evidence type="ECO:0000256" key="3">
    <source>
        <dbReference type="ARBA" id="ARBA00022490"/>
    </source>
</evidence>
<dbReference type="PANTHER" id="PTHR10676:SF359">
    <property type="entry name" value="DYNEIN HEAVY CHAIN DOMAIN-CONTAINING PROTEIN 1"/>
    <property type="match status" value="1"/>
</dbReference>
<keyword evidence="7" id="KW-0243">Dynein</keyword>
<dbReference type="Gene3D" id="1.20.58.1120">
    <property type="match status" value="1"/>
</dbReference>
<keyword evidence="10" id="KW-0206">Cytoskeleton</keyword>
<dbReference type="GO" id="GO:0051959">
    <property type="term" value="F:dynein light intermediate chain binding"/>
    <property type="evidence" value="ECO:0000318"/>
    <property type="project" value="GO_Central"/>
</dbReference>
<protein>
    <submittedName>
        <fullName evidence="21">Uncharacterized protein</fullName>
    </submittedName>
</protein>
<evidence type="ECO:0000259" key="17">
    <source>
        <dbReference type="Pfam" id="PF12780"/>
    </source>
</evidence>
<dbReference type="STRING" id="10228.B3RQX1"/>
<keyword evidence="6" id="KW-0067">ATP-binding</keyword>
<evidence type="ECO:0000313" key="21">
    <source>
        <dbReference type="EMBL" id="EDV26240.1"/>
    </source>
</evidence>
<feature type="region of interest" description="Disordered" evidence="12">
    <location>
        <begin position="2405"/>
        <end position="2437"/>
    </location>
</feature>
<dbReference type="CTD" id="6751451"/>
<dbReference type="GO" id="GO:0005524">
    <property type="term" value="F:ATP binding"/>
    <property type="evidence" value="ECO:0007669"/>
    <property type="project" value="UniProtKB-KW"/>
</dbReference>
<keyword evidence="4" id="KW-0493">Microtubule</keyword>
<feature type="region of interest" description="Disordered" evidence="12">
    <location>
        <begin position="102"/>
        <end position="143"/>
    </location>
</feature>
<dbReference type="GO" id="GO:0008569">
    <property type="term" value="F:minus-end-directed microtubule motor activity"/>
    <property type="evidence" value="ECO:0000318"/>
    <property type="project" value="GO_Central"/>
</dbReference>
<evidence type="ECO:0000256" key="4">
    <source>
        <dbReference type="ARBA" id="ARBA00022701"/>
    </source>
</evidence>
<dbReference type="RefSeq" id="XP_002110236.1">
    <property type="nucleotide sequence ID" value="XM_002110200.1"/>
</dbReference>
<evidence type="ECO:0000259" key="18">
    <source>
        <dbReference type="Pfam" id="PF12781"/>
    </source>
</evidence>
<comment type="similarity">
    <text evidence="2">Belongs to the dynein heavy chain family.</text>
</comment>
<dbReference type="InterPro" id="IPR024743">
    <property type="entry name" value="Dynein_HC_stalk"/>
</dbReference>
<dbReference type="InterPro" id="IPR041466">
    <property type="entry name" value="Dynein_AAA5_ext"/>
</dbReference>
<dbReference type="HOGENOM" id="CLU_000038_0_3_1"/>
<feature type="compositionally biased region" description="Polar residues" evidence="12">
    <location>
        <begin position="2422"/>
        <end position="2437"/>
    </location>
</feature>
<feature type="domain" description="Dynein heavy chain hydrolytic ATP-binding dynein motor region" evidence="15">
    <location>
        <begin position="1863"/>
        <end position="1947"/>
    </location>
</feature>
<dbReference type="InterPro" id="IPR026983">
    <property type="entry name" value="DHC"/>
</dbReference>
<evidence type="ECO:0000256" key="5">
    <source>
        <dbReference type="ARBA" id="ARBA00022741"/>
    </source>
</evidence>
<dbReference type="OrthoDB" id="5986589at2759"/>
<evidence type="ECO:0000256" key="2">
    <source>
        <dbReference type="ARBA" id="ARBA00008887"/>
    </source>
</evidence>
<dbReference type="Pfam" id="PF12781">
    <property type="entry name" value="AAA_9"/>
    <property type="match status" value="1"/>
</dbReference>
<dbReference type="GO" id="GO:0097729">
    <property type="term" value="C:9+2 motile cilium"/>
    <property type="evidence" value="ECO:0000318"/>
    <property type="project" value="GO_Central"/>
</dbReference>
<dbReference type="Gene3D" id="1.20.920.20">
    <property type="match status" value="1"/>
</dbReference>
<dbReference type="Pfam" id="PF12780">
    <property type="entry name" value="AAA_8"/>
    <property type="match status" value="1"/>
</dbReference>
<feature type="domain" description="Dynein heavy chain coiled coil stalk" evidence="16">
    <location>
        <begin position="3264"/>
        <end position="3593"/>
    </location>
</feature>
<dbReference type="PhylomeDB" id="B3RQX1"/>
<dbReference type="Gene3D" id="1.10.472.130">
    <property type="match status" value="1"/>
</dbReference>
<evidence type="ECO:0000256" key="7">
    <source>
        <dbReference type="ARBA" id="ARBA00023017"/>
    </source>
</evidence>
<evidence type="ECO:0000256" key="1">
    <source>
        <dbReference type="ARBA" id="ARBA00004245"/>
    </source>
</evidence>
<dbReference type="InterPro" id="IPR042222">
    <property type="entry name" value="Dynein_2_N"/>
</dbReference>
<evidence type="ECO:0000313" key="22">
    <source>
        <dbReference type="Proteomes" id="UP000009022"/>
    </source>
</evidence>
<feature type="compositionally biased region" description="Polar residues" evidence="12">
    <location>
        <begin position="1983"/>
        <end position="2016"/>
    </location>
</feature>
<accession>B3RQX1</accession>
<feature type="region of interest" description="Disordered" evidence="12">
    <location>
        <begin position="581"/>
        <end position="622"/>
    </location>
</feature>
<evidence type="ECO:0000259" key="19">
    <source>
        <dbReference type="Pfam" id="PF17852"/>
    </source>
</evidence>
<dbReference type="InterPro" id="IPR027417">
    <property type="entry name" value="P-loop_NTPase"/>
</dbReference>
<feature type="domain" description="Dynein heavy chain ATP-binding dynein motor region" evidence="18">
    <location>
        <begin position="3777"/>
        <end position="3961"/>
    </location>
</feature>
<proteinExistence type="inferred from homology"/>
<name>B3RQX1_TRIAD</name>
<evidence type="ECO:0000259" key="14">
    <source>
        <dbReference type="Pfam" id="PF08393"/>
    </source>
</evidence>
<dbReference type="Pfam" id="PF12775">
    <property type="entry name" value="AAA_7"/>
    <property type="match status" value="1"/>
</dbReference>
<evidence type="ECO:0000259" key="13">
    <source>
        <dbReference type="Pfam" id="PF03028"/>
    </source>
</evidence>
<feature type="compositionally biased region" description="Polar residues" evidence="12">
    <location>
        <begin position="2148"/>
        <end position="2167"/>
    </location>
</feature>
<organism evidence="21 22">
    <name type="scientific">Trichoplax adhaerens</name>
    <name type="common">Trichoplax reptans</name>
    <dbReference type="NCBI Taxonomy" id="10228"/>
    <lineage>
        <taxon>Eukaryota</taxon>
        <taxon>Metazoa</taxon>
        <taxon>Placozoa</taxon>
        <taxon>Uniplacotomia</taxon>
        <taxon>Trichoplacea</taxon>
        <taxon>Trichoplacidae</taxon>
        <taxon>Trichoplax</taxon>
    </lineage>
</organism>
<keyword evidence="22" id="KW-1185">Reference proteome</keyword>
<feature type="domain" description="Dynein heavy chain hydrolytic ATP-binding dynein motor region" evidence="15">
    <location>
        <begin position="1617"/>
        <end position="1731"/>
    </location>
</feature>
<reference evidence="21 22" key="1">
    <citation type="journal article" date="2008" name="Nature">
        <title>The Trichoplax genome and the nature of placozoans.</title>
        <authorList>
            <person name="Srivastava M."/>
            <person name="Begovic E."/>
            <person name="Chapman J."/>
            <person name="Putnam N.H."/>
            <person name="Hellsten U."/>
            <person name="Kawashima T."/>
            <person name="Kuo A."/>
            <person name="Mitros T."/>
            <person name="Salamov A."/>
            <person name="Carpenter M.L."/>
            <person name="Signorovitch A.Y."/>
            <person name="Moreno M.A."/>
            <person name="Kamm K."/>
            <person name="Grimwood J."/>
            <person name="Schmutz J."/>
            <person name="Shapiro H."/>
            <person name="Grigoriev I.V."/>
            <person name="Buss L.W."/>
            <person name="Schierwater B."/>
            <person name="Dellaporta S.L."/>
            <person name="Rokhsar D.S."/>
        </authorList>
    </citation>
    <scope>NUCLEOTIDE SEQUENCE [LARGE SCALE GENOMIC DNA]</scope>
    <source>
        <strain evidence="21 22">Grell-BS-1999</strain>
    </source>
</reference>
<dbReference type="Gene3D" id="1.10.8.710">
    <property type="match status" value="1"/>
</dbReference>
<keyword evidence="8 11" id="KW-0175">Coiled coil</keyword>
<dbReference type="Gene3D" id="1.10.8.1220">
    <property type="match status" value="1"/>
</dbReference>
<evidence type="ECO:0000259" key="16">
    <source>
        <dbReference type="Pfam" id="PF12777"/>
    </source>
</evidence>
<feature type="domain" description="Dynein heavy chain AAA lid" evidence="20">
    <location>
        <begin position="4371"/>
        <end position="4483"/>
    </location>
</feature>
<dbReference type="InterPro" id="IPR035699">
    <property type="entry name" value="AAA_6"/>
</dbReference>
<evidence type="ECO:0000256" key="9">
    <source>
        <dbReference type="ARBA" id="ARBA00023175"/>
    </source>
</evidence>
<dbReference type="FunCoup" id="B3RQX1">
    <property type="interactions" value="53"/>
</dbReference>
<dbReference type="OMA" id="CSIMAHV"/>
<feature type="domain" description="Dynein heavy chain region D6 P-loop" evidence="13">
    <location>
        <begin position="4218"/>
        <end position="4328"/>
    </location>
</feature>
<keyword evidence="5" id="KW-0547">Nucleotide-binding</keyword>
<evidence type="ECO:0000256" key="6">
    <source>
        <dbReference type="ARBA" id="ARBA00022840"/>
    </source>
</evidence>